<reference evidence="1" key="1">
    <citation type="submission" date="2020-04" db="EMBL/GenBank/DDBJ databases">
        <authorList>
            <person name="Alioto T."/>
            <person name="Alioto T."/>
            <person name="Gomez Garrido J."/>
        </authorList>
    </citation>
    <scope>NUCLEOTIDE SEQUENCE</scope>
    <source>
        <strain evidence="1">A484AB</strain>
    </source>
</reference>
<protein>
    <submittedName>
        <fullName evidence="1">Uncharacterized protein</fullName>
    </submittedName>
</protein>
<dbReference type="OrthoDB" id="295078at2759"/>
<keyword evidence="2" id="KW-1185">Reference proteome</keyword>
<feature type="non-terminal residue" evidence="1">
    <location>
        <position position="71"/>
    </location>
</feature>
<name>A0A7D9IBZ7_PARCT</name>
<dbReference type="AlphaFoldDB" id="A0A7D9IBZ7"/>
<gene>
    <name evidence="1" type="ORF">PACLA_8A088222</name>
</gene>
<evidence type="ECO:0000313" key="2">
    <source>
        <dbReference type="Proteomes" id="UP001152795"/>
    </source>
</evidence>
<accession>A0A7D9IBZ7</accession>
<proteinExistence type="predicted"/>
<comment type="caution">
    <text evidence="1">The sequence shown here is derived from an EMBL/GenBank/DDBJ whole genome shotgun (WGS) entry which is preliminary data.</text>
</comment>
<dbReference type="Proteomes" id="UP001152795">
    <property type="component" value="Unassembled WGS sequence"/>
</dbReference>
<evidence type="ECO:0000313" key="1">
    <source>
        <dbReference type="EMBL" id="CAB4005884.1"/>
    </source>
</evidence>
<organism evidence="1 2">
    <name type="scientific">Paramuricea clavata</name>
    <name type="common">Red gorgonian</name>
    <name type="synonym">Violescent sea-whip</name>
    <dbReference type="NCBI Taxonomy" id="317549"/>
    <lineage>
        <taxon>Eukaryota</taxon>
        <taxon>Metazoa</taxon>
        <taxon>Cnidaria</taxon>
        <taxon>Anthozoa</taxon>
        <taxon>Octocorallia</taxon>
        <taxon>Malacalcyonacea</taxon>
        <taxon>Plexauridae</taxon>
        <taxon>Paramuricea</taxon>
    </lineage>
</organism>
<dbReference type="EMBL" id="CACRXK020005342">
    <property type="protein sequence ID" value="CAB4005884.1"/>
    <property type="molecule type" value="Genomic_DNA"/>
</dbReference>
<sequence length="71" mass="8594">DQVTRAQEQEEMYTIKQELSILNNRYEKMKIELERSMERENELLKYKAMMEQAQNQSTNHKMVNPFVLEPS</sequence>